<keyword evidence="3" id="KW-0274">FAD</keyword>
<dbReference type="Gene3D" id="3.30.70.2450">
    <property type="match status" value="1"/>
</dbReference>
<dbReference type="Proteomes" id="UP000186004">
    <property type="component" value="Unassembled WGS sequence"/>
</dbReference>
<dbReference type="PANTHER" id="PTHR43004">
    <property type="entry name" value="TRK SYSTEM POTASSIUM UPTAKE PROTEIN"/>
    <property type="match status" value="1"/>
</dbReference>
<dbReference type="GO" id="GO:0016709">
    <property type="term" value="F:oxidoreductase activity, acting on paired donors, with incorporation or reduction of molecular oxygen, NAD(P)H as one donor, and incorporation of one atom of oxygen"/>
    <property type="evidence" value="ECO:0007669"/>
    <property type="project" value="UniProtKB-ARBA"/>
</dbReference>
<dbReference type="GO" id="GO:0071949">
    <property type="term" value="F:FAD binding"/>
    <property type="evidence" value="ECO:0007669"/>
    <property type="project" value="InterPro"/>
</dbReference>
<dbReference type="InterPro" id="IPR036188">
    <property type="entry name" value="FAD/NAD-bd_sf"/>
</dbReference>
<dbReference type="NCBIfam" id="NF033145">
    <property type="entry name" value="rif_monoox"/>
    <property type="match status" value="1"/>
</dbReference>
<protein>
    <submittedName>
        <fullName evidence="5">2-polyprenyl-6-methoxyphenol hydroxylase</fullName>
    </submittedName>
</protein>
<evidence type="ECO:0000256" key="2">
    <source>
        <dbReference type="ARBA" id="ARBA00022630"/>
    </source>
</evidence>
<keyword evidence="6" id="KW-1185">Reference proteome</keyword>
<evidence type="ECO:0000313" key="6">
    <source>
        <dbReference type="Proteomes" id="UP000186004"/>
    </source>
</evidence>
<feature type="domain" description="FAD-binding" evidence="4">
    <location>
        <begin position="40"/>
        <end position="372"/>
    </location>
</feature>
<dbReference type="Pfam" id="PF21274">
    <property type="entry name" value="Rng_hyd_C"/>
    <property type="match status" value="1"/>
</dbReference>
<dbReference type="EMBL" id="FTNF01000012">
    <property type="protein sequence ID" value="SIR58691.1"/>
    <property type="molecule type" value="Genomic_DNA"/>
</dbReference>
<dbReference type="SUPFAM" id="SSF51905">
    <property type="entry name" value="FAD/NAD(P)-binding domain"/>
    <property type="match status" value="1"/>
</dbReference>
<name>A0A1N7C4X1_9ACTN</name>
<dbReference type="Pfam" id="PF01494">
    <property type="entry name" value="FAD_binding_3"/>
    <property type="match status" value="1"/>
</dbReference>
<proteinExistence type="predicted"/>
<dbReference type="PANTHER" id="PTHR43004:SF19">
    <property type="entry name" value="BINDING MONOOXYGENASE, PUTATIVE (JCVI)-RELATED"/>
    <property type="match status" value="1"/>
</dbReference>
<dbReference type="Gene3D" id="3.40.30.120">
    <property type="match status" value="1"/>
</dbReference>
<dbReference type="OrthoDB" id="3647401at2"/>
<dbReference type="InterPro" id="IPR050641">
    <property type="entry name" value="RIFMO-like"/>
</dbReference>
<dbReference type="STRING" id="1198245.SAMN05444858_112128"/>
<evidence type="ECO:0000256" key="3">
    <source>
        <dbReference type="ARBA" id="ARBA00022827"/>
    </source>
</evidence>
<gene>
    <name evidence="5" type="ORF">SAMN05444858_112128</name>
</gene>
<sequence length="511" mass="56111">MRSLRFTAEPSATASTGGDVSDVLGLPASASDTNPAPLMFDVIIAGCGPTGAMLAAELRLHDVRVLVLEKETEPASFVRIVGLHIRSLELMAMRGLLERIRERGRRRPAGAYFAGIDKPAPAGLDSAYAYLLGIPQPVIVHLLEEHAIELGAQVRRGSAVTAFQQDDGGVTVELVDGEQLRTRYLVGCDGARSTVRKLLGVGFPGEPSRNDTLMGEVEVGVPPEEIAARMTEIRDTYKRWWLRPFGERIYSVVVPAAGVSDRAQPPTLEEFRQQLRAIAGTDFGVHSPRWLSRFGDATRLAERYRVGRVLLAGDAAHIHPPIGGQGLNLGVQDAFNLGWKLAAQVRGWAPETLLDTYQAERRPVAEDVLDNTRAQTELLSSEPGPQAVRRLLTELMDFDEVNHYLIEKITAIGVRYDFGAGPELLGRRLPDIDVKQGHLYGLLHRGRGLLLDRTERLTVGGWSDRVDHLADPTAALDVPCVLLRPDGHVAWIGDDQQDLDDHLFRWFGTPD</sequence>
<dbReference type="AlphaFoldDB" id="A0A1N7C4X1"/>
<keyword evidence="2" id="KW-0285">Flavoprotein</keyword>
<comment type="cofactor">
    <cofactor evidence="1">
        <name>FAD</name>
        <dbReference type="ChEBI" id="CHEBI:57692"/>
    </cofactor>
</comment>
<dbReference type="PRINTS" id="PR00420">
    <property type="entry name" value="RNGMNOXGNASE"/>
</dbReference>
<evidence type="ECO:0000313" key="5">
    <source>
        <dbReference type="EMBL" id="SIR58691.1"/>
    </source>
</evidence>
<reference evidence="5 6" key="1">
    <citation type="submission" date="2017-01" db="EMBL/GenBank/DDBJ databases">
        <authorList>
            <person name="Mah S.A."/>
            <person name="Swanson W.J."/>
            <person name="Moy G.W."/>
            <person name="Vacquier V.D."/>
        </authorList>
    </citation>
    <scope>NUCLEOTIDE SEQUENCE [LARGE SCALE GENOMIC DNA]</scope>
    <source>
        <strain evidence="5 6">DSM 45758</strain>
    </source>
</reference>
<accession>A0A1N7C4X1</accession>
<evidence type="ECO:0000259" key="4">
    <source>
        <dbReference type="Pfam" id="PF01494"/>
    </source>
</evidence>
<organism evidence="5 6">
    <name type="scientific">Micromonospora avicenniae</name>
    <dbReference type="NCBI Taxonomy" id="1198245"/>
    <lineage>
        <taxon>Bacteria</taxon>
        <taxon>Bacillati</taxon>
        <taxon>Actinomycetota</taxon>
        <taxon>Actinomycetes</taxon>
        <taxon>Micromonosporales</taxon>
        <taxon>Micromonosporaceae</taxon>
        <taxon>Micromonospora</taxon>
    </lineage>
</organism>
<evidence type="ECO:0000256" key="1">
    <source>
        <dbReference type="ARBA" id="ARBA00001974"/>
    </source>
</evidence>
<dbReference type="InterPro" id="IPR002938">
    <property type="entry name" value="FAD-bd"/>
</dbReference>
<dbReference type="Gene3D" id="3.50.50.60">
    <property type="entry name" value="FAD/NAD(P)-binding domain"/>
    <property type="match status" value="1"/>
</dbReference>